<dbReference type="NCBIfam" id="TIGR02292">
    <property type="entry name" value="ygfB_yecA"/>
    <property type="match status" value="1"/>
</dbReference>
<dbReference type="PANTHER" id="PTHR37528:SF1">
    <property type="entry name" value="UPF0149 PROTEIN YGFB"/>
    <property type="match status" value="1"/>
</dbReference>
<sequence>MQNTPIDYDDVQAALSAVGSPMDAAEAHGILCGLFAAAGQADAAGWMAQVLDGTEPRGEEARRVLERLASTYDETRRGLDDSNLSFDLLLPGDATPLHERAAALGGWCSGFLFGLGSGSEAKALPSGGDVEEAVAGLAEIARVDAEAADGSDEAAYSELVEFVRVSALMIRENLQPVTRAKPVDVPGAPGGQRLH</sequence>
<protein>
    <submittedName>
        <fullName evidence="2">YecA family protein</fullName>
    </submittedName>
</protein>
<gene>
    <name evidence="2" type="ORF">J2T57_000084</name>
</gene>
<keyword evidence="3" id="KW-1185">Reference proteome</keyword>
<dbReference type="SUPFAM" id="SSF101327">
    <property type="entry name" value="YgfB-like"/>
    <property type="match status" value="1"/>
</dbReference>
<dbReference type="RefSeq" id="WP_253472607.1">
    <property type="nucleotide sequence ID" value="NZ_JALJXV010000001.1"/>
</dbReference>
<evidence type="ECO:0000313" key="3">
    <source>
        <dbReference type="Proteomes" id="UP001205843"/>
    </source>
</evidence>
<reference evidence="2" key="1">
    <citation type="submission" date="2022-03" db="EMBL/GenBank/DDBJ databases">
        <title>Genomic Encyclopedia of Type Strains, Phase III (KMG-III): the genomes of soil and plant-associated and newly described type strains.</title>
        <authorList>
            <person name="Whitman W."/>
        </authorList>
    </citation>
    <scope>NUCLEOTIDE SEQUENCE</scope>
    <source>
        <strain evidence="2">ANL 6-2</strain>
    </source>
</reference>
<organism evidence="2 3">
    <name type="scientific">Natronocella acetinitrilica</name>
    <dbReference type="NCBI Taxonomy" id="414046"/>
    <lineage>
        <taxon>Bacteria</taxon>
        <taxon>Pseudomonadati</taxon>
        <taxon>Pseudomonadota</taxon>
        <taxon>Gammaproteobacteria</taxon>
        <taxon>Chromatiales</taxon>
        <taxon>Ectothiorhodospiraceae</taxon>
        <taxon>Natronocella</taxon>
    </lineage>
</organism>
<dbReference type="PANTHER" id="PTHR37528">
    <property type="entry name" value="UPF0149 PROTEIN YGFB"/>
    <property type="match status" value="1"/>
</dbReference>
<accession>A0AAE3G0D5</accession>
<evidence type="ECO:0000313" key="2">
    <source>
        <dbReference type="EMBL" id="MCP1672992.1"/>
    </source>
</evidence>
<evidence type="ECO:0000256" key="1">
    <source>
        <dbReference type="ARBA" id="ARBA00038308"/>
    </source>
</evidence>
<dbReference type="AlphaFoldDB" id="A0AAE3G0D5"/>
<proteinExistence type="inferred from homology"/>
<dbReference type="InterPro" id="IPR036255">
    <property type="entry name" value="YgfB-like_sf"/>
</dbReference>
<dbReference type="InterPro" id="IPR011978">
    <property type="entry name" value="YgfB-like"/>
</dbReference>
<name>A0AAE3G0D5_9GAMM</name>
<dbReference type="Pfam" id="PF03695">
    <property type="entry name" value="UPF0149"/>
    <property type="match status" value="1"/>
</dbReference>
<dbReference type="Gene3D" id="1.20.120.740">
    <property type="entry name" value="YgfB uncharacterised protein family UPF0149, PF03695"/>
    <property type="match status" value="1"/>
</dbReference>
<dbReference type="GO" id="GO:0005829">
    <property type="term" value="C:cytosol"/>
    <property type="evidence" value="ECO:0007669"/>
    <property type="project" value="TreeGrafter"/>
</dbReference>
<comment type="similarity">
    <text evidence="1">Belongs to the UPF0149 family.</text>
</comment>
<comment type="caution">
    <text evidence="2">The sequence shown here is derived from an EMBL/GenBank/DDBJ whole genome shotgun (WGS) entry which is preliminary data.</text>
</comment>
<dbReference type="Proteomes" id="UP001205843">
    <property type="component" value="Unassembled WGS sequence"/>
</dbReference>
<dbReference type="EMBL" id="JALJXV010000001">
    <property type="protein sequence ID" value="MCP1672992.1"/>
    <property type="molecule type" value="Genomic_DNA"/>
</dbReference>